<evidence type="ECO:0000256" key="5">
    <source>
        <dbReference type="ARBA" id="ARBA00023136"/>
    </source>
</evidence>
<dbReference type="EMBL" id="FQXJ01000018">
    <property type="protein sequence ID" value="SHI44572.1"/>
    <property type="molecule type" value="Genomic_DNA"/>
</dbReference>
<keyword evidence="9" id="KW-0449">Lipoprotein</keyword>
<feature type="transmembrane region" description="Helical" evidence="6">
    <location>
        <begin position="20"/>
        <end position="41"/>
    </location>
</feature>
<organism evidence="9 10">
    <name type="scientific">Desulfosporosinus lacus DSM 15449</name>
    <dbReference type="NCBI Taxonomy" id="1121420"/>
    <lineage>
        <taxon>Bacteria</taxon>
        <taxon>Bacillati</taxon>
        <taxon>Bacillota</taxon>
        <taxon>Clostridia</taxon>
        <taxon>Eubacteriales</taxon>
        <taxon>Desulfitobacteriaceae</taxon>
        <taxon>Desulfosporosinus</taxon>
    </lineage>
</organism>
<keyword evidence="10" id="KW-1185">Reference proteome</keyword>
<feature type="transmembrane region" description="Helical" evidence="6">
    <location>
        <begin position="718"/>
        <end position="742"/>
    </location>
</feature>
<dbReference type="InterPro" id="IPR003838">
    <property type="entry name" value="ABC3_permease_C"/>
</dbReference>
<protein>
    <submittedName>
        <fullName evidence="9">ABC-type transport system, involved in lipoprotein release, permease component</fullName>
    </submittedName>
</protein>
<gene>
    <name evidence="9" type="ORF">SAMN02746098_04102</name>
</gene>
<feature type="transmembrane region" description="Helical" evidence="6">
    <location>
        <begin position="346"/>
        <end position="366"/>
    </location>
</feature>
<sequence>MIISFSGLSRKFIIANKIRITLSVIAVALAVGLIVSISMLFDNMEQSFKNVVRITNGETDLMVGFNVATQRYLNDTQIKEIQKVNNIEKTSMLLINPQIGMDQSTKTSSLAKSIYTIGTDNSILAKDRYKIDKRIGQDEVVISHTLAENLNTKEFEEVKIDLPGVKPRVWKVVGIIPNPKGMVLPNMAIFNLNSLQKWFGLENKINLMLIKTMPNANQKNMSLNLKTIDKDLRVDILEESEEVQKNILQIEVIGYGLGFLAVIISVLFIITNFRLFIYEYQRELAIMRAIGGTVSQSFRLILTQNIFIVLCGTILGLCLAFSCSILLSNFLAVLFKISNIEVQFNWGRILLICCIGAVSILLFLHLPALKSAKILPLQAIRENEQIDFQPNSMHKWVSVTSAIIGIILFLSGRFIGEAGIRALTAVSGGIFFIIGIFFGFTYIVKPLMIFLLPLWELIGGRVAFVAVKNIINQTRQNTLVILSLAGAVTIAVTGLTILETVKTSSINNVYKEYVSDIILTSSYHTASNLKYDFKKTIDEIDGVKEALPMSWGDTGKITFRKNSNKAGVPDRIGYIFADLSALSRLGFLPPLEGETRNMIILTKEYAETLDLNVGDEIKVVRNEFGYNGEGTTLKVAAIVDALPATLSSKICLVDWDNKDLQTKYTVLEKVIIEIDKSKEVEVIKGLNELKAQYPEVQWKGLKEALEELTQLLKQRYTLLSIAIAIIVLISTFGTVTTLNSYIQAHRREYAILRAIGVTPRQLFVVILTQSALYSIIGVFIGIIASVIISYAIVTGLEVKPAFNWLMILYIVAGIIGLSLMLALPLARRISKKSVTEELISIAR</sequence>
<dbReference type="Pfam" id="PF02687">
    <property type="entry name" value="FtsX"/>
    <property type="match status" value="2"/>
</dbReference>
<dbReference type="Proteomes" id="UP000183954">
    <property type="component" value="Unassembled WGS sequence"/>
</dbReference>
<feature type="domain" description="MacB-like periplasmic core" evidence="8">
    <location>
        <begin position="22"/>
        <end position="220"/>
    </location>
</feature>
<comment type="subcellular location">
    <subcellularLocation>
        <location evidence="1">Cell membrane</location>
        <topology evidence="1">Multi-pass membrane protein</topology>
    </subcellularLocation>
</comment>
<evidence type="ECO:0000256" key="4">
    <source>
        <dbReference type="ARBA" id="ARBA00022989"/>
    </source>
</evidence>
<keyword evidence="5 6" id="KW-0472">Membrane</keyword>
<evidence type="ECO:0000259" key="7">
    <source>
        <dbReference type="Pfam" id="PF02687"/>
    </source>
</evidence>
<dbReference type="Pfam" id="PF12704">
    <property type="entry name" value="MacB_PCD"/>
    <property type="match status" value="1"/>
</dbReference>
<proteinExistence type="predicted"/>
<dbReference type="RefSeq" id="WP_073031737.1">
    <property type="nucleotide sequence ID" value="NZ_FQXJ01000018.1"/>
</dbReference>
<keyword evidence="3 6" id="KW-0812">Transmembrane</keyword>
<feature type="transmembrane region" description="Helical" evidence="6">
    <location>
        <begin position="422"/>
        <end position="443"/>
    </location>
</feature>
<dbReference type="PANTHER" id="PTHR30287">
    <property type="entry name" value="MEMBRANE COMPONENT OF PREDICTED ABC SUPERFAMILY METABOLITE UPTAKE TRANSPORTER"/>
    <property type="match status" value="1"/>
</dbReference>
<dbReference type="AlphaFoldDB" id="A0A1M6B775"/>
<dbReference type="InterPro" id="IPR038766">
    <property type="entry name" value="Membrane_comp_ABC_pdt"/>
</dbReference>
<dbReference type="GO" id="GO:0005886">
    <property type="term" value="C:plasma membrane"/>
    <property type="evidence" value="ECO:0007669"/>
    <property type="project" value="UniProtKB-SubCell"/>
</dbReference>
<evidence type="ECO:0000259" key="8">
    <source>
        <dbReference type="Pfam" id="PF12704"/>
    </source>
</evidence>
<feature type="transmembrane region" description="Helical" evidence="6">
    <location>
        <begin position="804"/>
        <end position="823"/>
    </location>
</feature>
<feature type="domain" description="ABC3 transporter permease C-terminal" evidence="7">
    <location>
        <begin position="721"/>
        <end position="833"/>
    </location>
</feature>
<feature type="domain" description="ABC3 transporter permease C-terminal" evidence="7">
    <location>
        <begin position="257"/>
        <end position="374"/>
    </location>
</feature>
<evidence type="ECO:0000256" key="1">
    <source>
        <dbReference type="ARBA" id="ARBA00004651"/>
    </source>
</evidence>
<dbReference type="STRING" id="1121420.SAMN02746098_04102"/>
<feature type="transmembrane region" description="Helical" evidence="6">
    <location>
        <begin position="479"/>
        <end position="498"/>
    </location>
</feature>
<evidence type="ECO:0000256" key="6">
    <source>
        <dbReference type="SAM" id="Phobius"/>
    </source>
</evidence>
<keyword evidence="4 6" id="KW-1133">Transmembrane helix</keyword>
<evidence type="ECO:0000313" key="9">
    <source>
        <dbReference type="EMBL" id="SHI44572.1"/>
    </source>
</evidence>
<feature type="transmembrane region" description="Helical" evidence="6">
    <location>
        <begin position="449"/>
        <end position="467"/>
    </location>
</feature>
<feature type="transmembrane region" description="Helical" evidence="6">
    <location>
        <begin position="252"/>
        <end position="273"/>
    </location>
</feature>
<evidence type="ECO:0000256" key="3">
    <source>
        <dbReference type="ARBA" id="ARBA00022692"/>
    </source>
</evidence>
<accession>A0A1M6B775</accession>
<keyword evidence="2" id="KW-1003">Cell membrane</keyword>
<dbReference type="OrthoDB" id="2425574at2"/>
<reference evidence="10" key="1">
    <citation type="submission" date="2016-11" db="EMBL/GenBank/DDBJ databases">
        <authorList>
            <person name="Varghese N."/>
            <person name="Submissions S."/>
        </authorList>
    </citation>
    <scope>NUCLEOTIDE SEQUENCE [LARGE SCALE GENOMIC DNA]</scope>
    <source>
        <strain evidence="10">DSM 15449</strain>
    </source>
</reference>
<evidence type="ECO:0000256" key="2">
    <source>
        <dbReference type="ARBA" id="ARBA00022475"/>
    </source>
</evidence>
<feature type="transmembrane region" description="Helical" evidence="6">
    <location>
        <begin position="396"/>
        <end position="415"/>
    </location>
</feature>
<dbReference type="InterPro" id="IPR025857">
    <property type="entry name" value="MacB_PCD"/>
</dbReference>
<dbReference type="PANTHER" id="PTHR30287:SF2">
    <property type="entry name" value="BLL1001 PROTEIN"/>
    <property type="match status" value="1"/>
</dbReference>
<feature type="transmembrane region" description="Helical" evidence="6">
    <location>
        <begin position="307"/>
        <end position="334"/>
    </location>
</feature>
<feature type="transmembrane region" description="Helical" evidence="6">
    <location>
        <begin position="762"/>
        <end position="792"/>
    </location>
</feature>
<feature type="transmembrane region" description="Helical" evidence="6">
    <location>
        <begin position="285"/>
        <end position="301"/>
    </location>
</feature>
<name>A0A1M6B775_9FIRM</name>
<evidence type="ECO:0000313" key="10">
    <source>
        <dbReference type="Proteomes" id="UP000183954"/>
    </source>
</evidence>